<dbReference type="AlphaFoldDB" id="D5MGQ7"/>
<dbReference type="HOGENOM" id="CLU_2492097_0_0_0"/>
<proteinExistence type="predicted"/>
<dbReference type="STRING" id="671143.DAMO_1888"/>
<dbReference type="KEGG" id="mox:DAMO_1888"/>
<protein>
    <submittedName>
        <fullName evidence="1">Uncharacterized protein</fullName>
    </submittedName>
</protein>
<reference evidence="1 2" key="1">
    <citation type="journal article" date="2010" name="Nature">
        <title>Nitrite-driven anaerobic methane oxidation by oxygenic bacteria.</title>
        <authorList>
            <person name="Ettwig K.F."/>
            <person name="Butler M.K."/>
            <person name="Le Paslier D."/>
            <person name="Pelletier E."/>
            <person name="Mangenot S."/>
            <person name="Kuypers M.M.M."/>
            <person name="Schreiber F."/>
            <person name="Dutilh B.E."/>
            <person name="Zedelius J."/>
            <person name="de Beer D."/>
            <person name="Gloerich J."/>
            <person name="Wessels H.J.C.T."/>
            <person name="van Allen T."/>
            <person name="Luesken F."/>
            <person name="Wu M."/>
            <person name="van de Pas-Schoonen K.T."/>
            <person name="Op den Camp H.J.M."/>
            <person name="Janssen-Megens E.M."/>
            <person name="Francoijs K-J."/>
            <person name="Stunnenberg H."/>
            <person name="Weissenbach J."/>
            <person name="Jetten M.S.M."/>
            <person name="Strous M."/>
        </authorList>
    </citation>
    <scope>NUCLEOTIDE SEQUENCE [LARGE SCALE GENOMIC DNA]</scope>
</reference>
<dbReference type="EMBL" id="FP565575">
    <property type="protein sequence ID" value="CBE68938.1"/>
    <property type="molecule type" value="Genomic_DNA"/>
</dbReference>
<evidence type="ECO:0000313" key="1">
    <source>
        <dbReference type="EMBL" id="CBE68938.1"/>
    </source>
</evidence>
<organism evidence="1 2">
    <name type="scientific">Methylomirabilis oxygeniifera</name>
    <dbReference type="NCBI Taxonomy" id="671143"/>
    <lineage>
        <taxon>Bacteria</taxon>
        <taxon>Candidatus Methylomirabilota</taxon>
        <taxon>Candidatus Methylomirabilia</taxon>
        <taxon>Candidatus Methylomirabilales</taxon>
        <taxon>Candidatus Methylomirabilaceae</taxon>
        <taxon>Candidatus Methylomirabilis</taxon>
    </lineage>
</organism>
<dbReference type="Proteomes" id="UP000006898">
    <property type="component" value="Chromosome"/>
</dbReference>
<evidence type="ECO:0000313" key="2">
    <source>
        <dbReference type="Proteomes" id="UP000006898"/>
    </source>
</evidence>
<sequence>MSGRSAELLDHPLFVENHLSFRLVMNVPMAPLSKTAVVQDRSMAEVMRVESNDCGDSAVFLDTCQVRSTVIDVWSRLMIDVCHSRG</sequence>
<accession>D5MGQ7</accession>
<gene>
    <name evidence="1" type="ORF">DAMO_1888</name>
</gene>
<name>D5MGQ7_METO1</name>